<dbReference type="EMBL" id="BARW01004675">
    <property type="protein sequence ID" value="GAI65536.1"/>
    <property type="molecule type" value="Genomic_DNA"/>
</dbReference>
<name>X1REX9_9ZZZZ</name>
<gene>
    <name evidence="1" type="ORF">S12H4_10760</name>
</gene>
<comment type="caution">
    <text evidence="1">The sequence shown here is derived from an EMBL/GenBank/DDBJ whole genome shotgun (WGS) entry which is preliminary data.</text>
</comment>
<evidence type="ECO:0000313" key="1">
    <source>
        <dbReference type="EMBL" id="GAI65536.1"/>
    </source>
</evidence>
<reference evidence="1" key="1">
    <citation type="journal article" date="2014" name="Front. Microbiol.">
        <title>High frequency of phylogenetically diverse reductive dehalogenase-homologous genes in deep subseafloor sedimentary metagenomes.</title>
        <authorList>
            <person name="Kawai M."/>
            <person name="Futagami T."/>
            <person name="Toyoda A."/>
            <person name="Takaki Y."/>
            <person name="Nishi S."/>
            <person name="Hori S."/>
            <person name="Arai W."/>
            <person name="Tsubouchi T."/>
            <person name="Morono Y."/>
            <person name="Uchiyama I."/>
            <person name="Ito T."/>
            <person name="Fujiyama A."/>
            <person name="Inagaki F."/>
            <person name="Takami H."/>
        </authorList>
    </citation>
    <scope>NUCLEOTIDE SEQUENCE</scope>
    <source>
        <strain evidence="1">Expedition CK06-06</strain>
    </source>
</reference>
<sequence>MAHRFSNFAAAYAELDLHIATYRDMIDDAFGYASNAKDYADDGNWKQGIKFNSYAIGATLSAFDIIFQLYNYTLDWSMFGECLYWASQEGGDGAIDMTAILDAMWKAEPHQCLLFIPMIDAMRGSIQNKTVTSQYMADALKHFMQ</sequence>
<accession>X1REX9</accession>
<proteinExistence type="predicted"/>
<organism evidence="1">
    <name type="scientific">marine sediment metagenome</name>
    <dbReference type="NCBI Taxonomy" id="412755"/>
    <lineage>
        <taxon>unclassified sequences</taxon>
        <taxon>metagenomes</taxon>
        <taxon>ecological metagenomes</taxon>
    </lineage>
</organism>
<protein>
    <submittedName>
        <fullName evidence="1">Uncharacterized protein</fullName>
    </submittedName>
</protein>
<dbReference type="AlphaFoldDB" id="X1REX9"/>